<reference evidence="5" key="1">
    <citation type="submission" date="2022-08" db="EMBL/GenBank/DDBJ databases">
        <authorList>
            <person name="Kallberg Y."/>
            <person name="Tangrot J."/>
            <person name="Rosling A."/>
        </authorList>
    </citation>
    <scope>NUCLEOTIDE SEQUENCE</scope>
    <source>
        <strain evidence="5">Wild A</strain>
    </source>
</reference>
<evidence type="ECO:0000313" key="5">
    <source>
        <dbReference type="EMBL" id="CAI2180418.1"/>
    </source>
</evidence>
<dbReference type="PROSITE" id="PS00444">
    <property type="entry name" value="POLYPRENYL_SYNTHASE_2"/>
    <property type="match status" value="1"/>
</dbReference>
<protein>
    <submittedName>
        <fullName evidence="5">17262_t:CDS:1</fullName>
    </submittedName>
</protein>
<evidence type="ECO:0000256" key="4">
    <source>
        <dbReference type="SAM" id="MobiDB-lite"/>
    </source>
</evidence>
<keyword evidence="1" id="KW-0479">Metal-binding</keyword>
<dbReference type="Gene3D" id="1.10.600.10">
    <property type="entry name" value="Farnesyl Diphosphate Synthase"/>
    <property type="match status" value="1"/>
</dbReference>
<evidence type="ECO:0000313" key="6">
    <source>
        <dbReference type="Proteomes" id="UP001153678"/>
    </source>
</evidence>
<name>A0A9W4STX6_9GLOM</name>
<feature type="region of interest" description="Disordered" evidence="4">
    <location>
        <begin position="1"/>
        <end position="38"/>
    </location>
</feature>
<dbReference type="InterPro" id="IPR033749">
    <property type="entry name" value="Polyprenyl_synt_CS"/>
</dbReference>
<dbReference type="SUPFAM" id="SSF48576">
    <property type="entry name" value="Terpenoid synthases"/>
    <property type="match status" value="1"/>
</dbReference>
<dbReference type="EMBL" id="CAMKVN010002285">
    <property type="protein sequence ID" value="CAI2180418.1"/>
    <property type="molecule type" value="Genomic_DNA"/>
</dbReference>
<sequence length="355" mass="40671">MNSFKANFNKSFRNKKSSNSPIFNKSFRNKKNSKSLSSSKFNINTLNNVPSNSPSSGIKTTNDISSNKEEVLLEPYNYLLSHPGKEIRTKMIEAFDYWFKVPKDRLNVITKVIEMLHNASLLIDDVEDSSTLRRGVPVAHHIYGVPATINCANYVYFMALSELAKLDNPKMLNIYTEELLNLHRGQGMELYWRDTLTCPSEKDFIEMVSNKTGGLLRLAVKLMQEASSSNEDYIELVNLVGIHFQVRDDYMNMQSQKYADNKGFCEDLTEGKFSFPIIHSIHTSDNSNRQLINILKQRTTSIDLKHFAVQIIQDTGSFEYTKDYLSKTEEKARSELKRLGGNPILEKIMDLLHVE</sequence>
<comment type="caution">
    <text evidence="5">The sequence shown here is derived from an EMBL/GenBank/DDBJ whole genome shotgun (WGS) entry which is preliminary data.</text>
</comment>
<dbReference type="Proteomes" id="UP001153678">
    <property type="component" value="Unassembled WGS sequence"/>
</dbReference>
<dbReference type="GO" id="GO:0046872">
    <property type="term" value="F:metal ion binding"/>
    <property type="evidence" value="ECO:0007669"/>
    <property type="project" value="UniProtKB-KW"/>
</dbReference>
<evidence type="ECO:0000256" key="3">
    <source>
        <dbReference type="RuleBase" id="RU004466"/>
    </source>
</evidence>
<keyword evidence="6" id="KW-1185">Reference proteome</keyword>
<feature type="compositionally biased region" description="Low complexity" evidence="4">
    <location>
        <begin position="1"/>
        <end position="26"/>
    </location>
</feature>
<dbReference type="Pfam" id="PF00348">
    <property type="entry name" value="polyprenyl_synt"/>
    <property type="match status" value="1"/>
</dbReference>
<evidence type="ECO:0000256" key="2">
    <source>
        <dbReference type="ARBA" id="ARBA00022842"/>
    </source>
</evidence>
<dbReference type="InterPro" id="IPR000092">
    <property type="entry name" value="Polyprenyl_synt"/>
</dbReference>
<dbReference type="InterPro" id="IPR008949">
    <property type="entry name" value="Isoprenoid_synthase_dom_sf"/>
</dbReference>
<accession>A0A9W4STX6</accession>
<dbReference type="OrthoDB" id="6921389at2759"/>
<dbReference type="CDD" id="cd00685">
    <property type="entry name" value="Trans_IPPS_HT"/>
    <property type="match status" value="1"/>
</dbReference>
<gene>
    <name evidence="5" type="ORF">FWILDA_LOCUS9572</name>
</gene>
<comment type="similarity">
    <text evidence="3">Belongs to the FPP/GGPP synthase family.</text>
</comment>
<proteinExistence type="inferred from homology"/>
<dbReference type="PANTHER" id="PTHR12001">
    <property type="entry name" value="GERANYLGERANYL PYROPHOSPHATE SYNTHASE"/>
    <property type="match status" value="1"/>
</dbReference>
<dbReference type="PANTHER" id="PTHR12001:SF44">
    <property type="entry name" value="GERANYLGERANYL PYROPHOSPHATE SYNTHASE"/>
    <property type="match status" value="1"/>
</dbReference>
<dbReference type="PROSITE" id="PS00723">
    <property type="entry name" value="POLYPRENYL_SYNTHASE_1"/>
    <property type="match status" value="1"/>
</dbReference>
<evidence type="ECO:0000256" key="1">
    <source>
        <dbReference type="ARBA" id="ARBA00022723"/>
    </source>
</evidence>
<dbReference type="GO" id="GO:0004659">
    <property type="term" value="F:prenyltransferase activity"/>
    <property type="evidence" value="ECO:0007669"/>
    <property type="project" value="InterPro"/>
</dbReference>
<dbReference type="SFLD" id="SFLDS00005">
    <property type="entry name" value="Isoprenoid_Synthase_Type_I"/>
    <property type="match status" value="1"/>
</dbReference>
<dbReference type="AlphaFoldDB" id="A0A9W4STX6"/>
<keyword evidence="2" id="KW-0460">Magnesium</keyword>
<organism evidence="5 6">
    <name type="scientific">Funneliformis geosporum</name>
    <dbReference type="NCBI Taxonomy" id="1117311"/>
    <lineage>
        <taxon>Eukaryota</taxon>
        <taxon>Fungi</taxon>
        <taxon>Fungi incertae sedis</taxon>
        <taxon>Mucoromycota</taxon>
        <taxon>Glomeromycotina</taxon>
        <taxon>Glomeromycetes</taxon>
        <taxon>Glomerales</taxon>
        <taxon>Glomeraceae</taxon>
        <taxon>Funneliformis</taxon>
    </lineage>
</organism>
<dbReference type="GO" id="GO:0008299">
    <property type="term" value="P:isoprenoid biosynthetic process"/>
    <property type="evidence" value="ECO:0007669"/>
    <property type="project" value="InterPro"/>
</dbReference>
<keyword evidence="3" id="KW-0808">Transferase</keyword>